<keyword evidence="1" id="KW-0489">Methyltransferase</keyword>
<dbReference type="Proteomes" id="UP000052022">
    <property type="component" value="Unassembled WGS sequence"/>
</dbReference>
<accession>A0A0P1G0D1</accession>
<dbReference type="PANTHER" id="PTHR34203:SF15">
    <property type="entry name" value="SLL1173 PROTEIN"/>
    <property type="match status" value="1"/>
</dbReference>
<dbReference type="AlphaFoldDB" id="A0A0P1G0D1"/>
<keyword evidence="1" id="KW-0808">Transferase</keyword>
<organism evidence="1 2">
    <name type="scientific">Tritonibacter multivorans</name>
    <dbReference type="NCBI Taxonomy" id="928856"/>
    <lineage>
        <taxon>Bacteria</taxon>
        <taxon>Pseudomonadati</taxon>
        <taxon>Pseudomonadota</taxon>
        <taxon>Alphaproteobacteria</taxon>
        <taxon>Rhodobacterales</taxon>
        <taxon>Paracoccaceae</taxon>
        <taxon>Tritonibacter</taxon>
    </lineage>
</organism>
<dbReference type="RefSeq" id="WP_058288325.1">
    <property type="nucleotide sequence ID" value="NZ_CYSD01000002.1"/>
</dbReference>
<dbReference type="OrthoDB" id="5679686at2"/>
<dbReference type="CDD" id="cd02440">
    <property type="entry name" value="AdoMet_MTases"/>
    <property type="match status" value="1"/>
</dbReference>
<sequence>MSVHSKVKATGQAVKAAAGQLAKNVTRVSAFQQDVSFYLPNPSDLVQKTIRTTKKFFEQDILAEVGVLLPDDAMVVDIGAGIGNSSLFFAKVTGAKVLAFEPAQDAREVLETSIALNNLEHQIELSNASVCGREGAGSTGSLDDVLGTRFVDLIRIDAAGLEKVVLAGAAEVLERCKPMLVARAATLEHLSAIEDVLRPYGYRKTRSFSETPIFLFEHGLEPKSEEETFTGNLLATLDGKLPKTTGIYAGMSSAAGNEAVLRAAVMSLLPQVDGLFLTLSGYTEVPRFLAGLGQVTCQLDPDGTRDGISGKLWGLGQIKDAVFLACDDCFLYPQNYVQRMTQALANCAGKSVLCVEGALILQPMADYHAKGARSDFNAEAELIRCRQVHVPRLGTCAFHSSLVELPLDQGDMSDLGDLGFAKLALDRQIAAHAVARKADWLLPLRVSQAATGPDQASCGHQNGEMPLSILDTNPASAVACLALEKDSNVLSALKDLQLNSRDPIVLIMCDAVTDDLRAKIAQSSYNWEIHLVPRSGEVTPFVQKLSHCGTADFTFWKVEKRRLVEDQAVKNLGDWLFQISA</sequence>
<dbReference type="InterPro" id="IPR052514">
    <property type="entry name" value="SAM-dependent_MTase"/>
</dbReference>
<dbReference type="GO" id="GO:0008168">
    <property type="term" value="F:methyltransferase activity"/>
    <property type="evidence" value="ECO:0007669"/>
    <property type="project" value="UniProtKB-KW"/>
</dbReference>
<protein>
    <submittedName>
        <fullName evidence="1">Methyltransferase, FkbM family</fullName>
    </submittedName>
</protein>
<proteinExistence type="predicted"/>
<name>A0A0P1G0D1_9RHOB</name>
<gene>
    <name evidence="1" type="ORF">TRM7557_00168</name>
</gene>
<dbReference type="EMBL" id="CYSD01000002">
    <property type="protein sequence ID" value="CUH74963.1"/>
    <property type="molecule type" value="Genomic_DNA"/>
</dbReference>
<dbReference type="InterPro" id="IPR029063">
    <property type="entry name" value="SAM-dependent_MTases_sf"/>
</dbReference>
<evidence type="ECO:0000313" key="1">
    <source>
        <dbReference type="EMBL" id="CUH74963.1"/>
    </source>
</evidence>
<dbReference type="InterPro" id="IPR006342">
    <property type="entry name" value="FkbM_mtfrase"/>
</dbReference>
<evidence type="ECO:0000313" key="2">
    <source>
        <dbReference type="Proteomes" id="UP000052022"/>
    </source>
</evidence>
<dbReference type="GO" id="GO:0032259">
    <property type="term" value="P:methylation"/>
    <property type="evidence" value="ECO:0007669"/>
    <property type="project" value="UniProtKB-KW"/>
</dbReference>
<dbReference type="Gene3D" id="3.40.50.150">
    <property type="entry name" value="Vaccinia Virus protein VP39"/>
    <property type="match status" value="2"/>
</dbReference>
<keyword evidence="2" id="KW-1185">Reference proteome</keyword>
<reference evidence="1 2" key="1">
    <citation type="submission" date="2015-09" db="EMBL/GenBank/DDBJ databases">
        <authorList>
            <consortium name="Swine Surveillance"/>
        </authorList>
    </citation>
    <scope>NUCLEOTIDE SEQUENCE [LARGE SCALE GENOMIC DNA]</scope>
    <source>
        <strain evidence="1 2">CECT 7557</strain>
    </source>
</reference>
<dbReference type="NCBIfam" id="TIGR01444">
    <property type="entry name" value="fkbM_fam"/>
    <property type="match status" value="1"/>
</dbReference>
<dbReference type="STRING" id="928856.SAMN04488049_11378"/>
<dbReference type="SUPFAM" id="SSF53335">
    <property type="entry name" value="S-adenosyl-L-methionine-dependent methyltransferases"/>
    <property type="match status" value="1"/>
</dbReference>
<dbReference type="PANTHER" id="PTHR34203">
    <property type="entry name" value="METHYLTRANSFERASE, FKBM FAMILY PROTEIN"/>
    <property type="match status" value="1"/>
</dbReference>